<evidence type="ECO:0000256" key="3">
    <source>
        <dbReference type="ARBA" id="ARBA00022989"/>
    </source>
</evidence>
<organism evidence="6 7">
    <name type="scientific">Botrytis elliptica</name>
    <dbReference type="NCBI Taxonomy" id="278938"/>
    <lineage>
        <taxon>Eukaryota</taxon>
        <taxon>Fungi</taxon>
        <taxon>Dikarya</taxon>
        <taxon>Ascomycota</taxon>
        <taxon>Pezizomycotina</taxon>
        <taxon>Leotiomycetes</taxon>
        <taxon>Helotiales</taxon>
        <taxon>Sclerotiniaceae</taxon>
        <taxon>Botrytis</taxon>
    </lineage>
</organism>
<dbReference type="OrthoDB" id="3539771at2759"/>
<evidence type="ECO:0000313" key="7">
    <source>
        <dbReference type="Proteomes" id="UP000297229"/>
    </source>
</evidence>
<evidence type="ECO:0000256" key="5">
    <source>
        <dbReference type="SAM" id="Phobius"/>
    </source>
</evidence>
<accession>A0A4Z1J3W7</accession>
<evidence type="ECO:0000256" key="4">
    <source>
        <dbReference type="ARBA" id="ARBA00023136"/>
    </source>
</evidence>
<dbReference type="PANTHER" id="PTHR15549">
    <property type="entry name" value="PAIRED IMMUNOGLOBULIN-LIKE TYPE 2 RECEPTOR"/>
    <property type="match status" value="1"/>
</dbReference>
<protein>
    <submittedName>
        <fullName evidence="6">Uncharacterized protein</fullName>
    </submittedName>
</protein>
<comment type="caution">
    <text evidence="6">The sequence shown here is derived from an EMBL/GenBank/DDBJ whole genome shotgun (WGS) entry which is preliminary data.</text>
</comment>
<dbReference type="EMBL" id="PQXM01000967">
    <property type="protein sequence ID" value="TGO66262.1"/>
    <property type="molecule type" value="Genomic_DNA"/>
</dbReference>
<keyword evidence="3 5" id="KW-1133">Transmembrane helix</keyword>
<dbReference type="InterPro" id="IPR051694">
    <property type="entry name" value="Immunoregulatory_rcpt-like"/>
</dbReference>
<keyword evidence="7" id="KW-1185">Reference proteome</keyword>
<evidence type="ECO:0000313" key="6">
    <source>
        <dbReference type="EMBL" id="TGO66262.1"/>
    </source>
</evidence>
<name>A0A4Z1J3W7_9HELO</name>
<comment type="subcellular location">
    <subcellularLocation>
        <location evidence="1">Membrane</location>
        <topology evidence="1">Single-pass membrane protein</topology>
    </subcellularLocation>
</comment>
<gene>
    <name evidence="6" type="ORF">BELL_0969g00010</name>
</gene>
<dbReference type="AlphaFoldDB" id="A0A4Z1J3W7"/>
<feature type="transmembrane region" description="Helical" evidence="5">
    <location>
        <begin position="54"/>
        <end position="77"/>
    </location>
</feature>
<proteinExistence type="predicted"/>
<dbReference type="GO" id="GO:0016020">
    <property type="term" value="C:membrane"/>
    <property type="evidence" value="ECO:0007669"/>
    <property type="project" value="UniProtKB-SubCell"/>
</dbReference>
<evidence type="ECO:0000256" key="1">
    <source>
        <dbReference type="ARBA" id="ARBA00004167"/>
    </source>
</evidence>
<dbReference type="Proteomes" id="UP000297229">
    <property type="component" value="Unassembled WGS sequence"/>
</dbReference>
<evidence type="ECO:0000256" key="2">
    <source>
        <dbReference type="ARBA" id="ARBA00022692"/>
    </source>
</evidence>
<sequence>MDTTTSTSPSTTLAADSIMQTSTIETTVSNTQSTTSSPTGSSQHATTDYNSLNIAIGVGIGVGIALVLLIIACVPVFKWWKRRRQAAHGQFQYNHQAPSHQFQNQYQNRFQVYHQPPRDIQAPYFYPEAAGTNRTSTIGCPPGFHLETADVTFQTPANRLPNSYPESADSAYRNPSNRYTPNYFPEAVGVDQISTNTFPPNYFSGAIGADQNSANSLPPNYSLEAIGVNQNFADRGPSILYPESVERVYRSPTNRRTAVFEMSDKRQTDSWVKEMMIANQEELWMESPIR</sequence>
<keyword evidence="2 5" id="KW-0812">Transmembrane</keyword>
<keyword evidence="4 5" id="KW-0472">Membrane</keyword>
<dbReference type="GO" id="GO:0071944">
    <property type="term" value="C:cell periphery"/>
    <property type="evidence" value="ECO:0007669"/>
    <property type="project" value="UniProtKB-ARBA"/>
</dbReference>
<dbReference type="PANTHER" id="PTHR15549:SF30">
    <property type="entry name" value="MID2 DOMAIN-CONTAINING PROTEIN"/>
    <property type="match status" value="1"/>
</dbReference>
<reference evidence="6 7" key="1">
    <citation type="submission" date="2017-12" db="EMBL/GenBank/DDBJ databases">
        <title>Comparative genomics of Botrytis spp.</title>
        <authorList>
            <person name="Valero-Jimenez C.A."/>
            <person name="Tapia P."/>
            <person name="Veloso J."/>
            <person name="Silva-Moreno E."/>
            <person name="Staats M."/>
            <person name="Valdes J.H."/>
            <person name="Van Kan J.A.L."/>
        </authorList>
    </citation>
    <scope>NUCLEOTIDE SEQUENCE [LARGE SCALE GENOMIC DNA]</scope>
    <source>
        <strain evidence="6 7">Be9601</strain>
    </source>
</reference>